<accession>A0ABN3CZS7</accession>
<feature type="transmembrane region" description="Helical" evidence="1">
    <location>
        <begin position="72"/>
        <end position="93"/>
    </location>
</feature>
<feature type="transmembrane region" description="Helical" evidence="1">
    <location>
        <begin position="113"/>
        <end position="136"/>
    </location>
</feature>
<keyword evidence="1" id="KW-1133">Transmembrane helix</keyword>
<dbReference type="EMBL" id="BAAAQX010000046">
    <property type="protein sequence ID" value="GAA2215024.1"/>
    <property type="molecule type" value="Genomic_DNA"/>
</dbReference>
<gene>
    <name evidence="2" type="ORF">GCM10009850_104910</name>
</gene>
<keyword evidence="3" id="KW-1185">Reference proteome</keyword>
<protein>
    <recommendedName>
        <fullName evidence="4">DUF998 domain-containing protein</fullName>
    </recommendedName>
</protein>
<comment type="caution">
    <text evidence="2">The sequence shown here is derived from an EMBL/GenBank/DDBJ whole genome shotgun (WGS) entry which is preliminary data.</text>
</comment>
<proteinExistence type="predicted"/>
<feature type="transmembrane region" description="Helical" evidence="1">
    <location>
        <begin position="169"/>
        <end position="190"/>
    </location>
</feature>
<organism evidence="2 3">
    <name type="scientific">Nonomuraea monospora</name>
    <dbReference type="NCBI Taxonomy" id="568818"/>
    <lineage>
        <taxon>Bacteria</taxon>
        <taxon>Bacillati</taxon>
        <taxon>Actinomycetota</taxon>
        <taxon>Actinomycetes</taxon>
        <taxon>Streptosporangiales</taxon>
        <taxon>Streptosporangiaceae</taxon>
        <taxon>Nonomuraea</taxon>
    </lineage>
</organism>
<feature type="transmembrane region" description="Helical" evidence="1">
    <location>
        <begin position="143"/>
        <end position="163"/>
    </location>
</feature>
<dbReference type="RefSeq" id="WP_344493406.1">
    <property type="nucleotide sequence ID" value="NZ_BAAAQX010000046.1"/>
</dbReference>
<keyword evidence="1" id="KW-0812">Transmembrane</keyword>
<reference evidence="2 3" key="1">
    <citation type="journal article" date="2019" name="Int. J. Syst. Evol. Microbiol.">
        <title>The Global Catalogue of Microorganisms (GCM) 10K type strain sequencing project: providing services to taxonomists for standard genome sequencing and annotation.</title>
        <authorList>
            <consortium name="The Broad Institute Genomics Platform"/>
            <consortium name="The Broad Institute Genome Sequencing Center for Infectious Disease"/>
            <person name="Wu L."/>
            <person name="Ma J."/>
        </authorList>
    </citation>
    <scope>NUCLEOTIDE SEQUENCE [LARGE SCALE GENOMIC DNA]</scope>
    <source>
        <strain evidence="2 3">JCM 16114</strain>
    </source>
</reference>
<evidence type="ECO:0008006" key="4">
    <source>
        <dbReference type="Google" id="ProtNLM"/>
    </source>
</evidence>
<keyword evidence="1" id="KW-0472">Membrane</keyword>
<evidence type="ECO:0000256" key="1">
    <source>
        <dbReference type="SAM" id="Phobius"/>
    </source>
</evidence>
<feature type="transmembrane region" description="Helical" evidence="1">
    <location>
        <begin position="44"/>
        <end position="63"/>
    </location>
</feature>
<name>A0ABN3CZS7_9ACTN</name>
<sequence>MNLRVLAGGLVGAGGILFAVGNVLHPLEHNEAAHSAPTWEAAHLVFALGGLLIAAGLPLCVALSRALQASKLATVGAVVLAVAFAALAPGAWFEAYVSPLHGVAEQVEAGGGGAVNAAAGMVWMASLVAFGAGLAWRGGERPVRLAGVALLVAAVVLILGPGLPVVEGLVIIPATVVAGVGLLAVGVATARTATEPVPATVR</sequence>
<evidence type="ECO:0000313" key="3">
    <source>
        <dbReference type="Proteomes" id="UP001499843"/>
    </source>
</evidence>
<evidence type="ECO:0000313" key="2">
    <source>
        <dbReference type="EMBL" id="GAA2215024.1"/>
    </source>
</evidence>
<feature type="transmembrane region" description="Helical" evidence="1">
    <location>
        <begin position="5"/>
        <end position="24"/>
    </location>
</feature>
<dbReference type="Proteomes" id="UP001499843">
    <property type="component" value="Unassembled WGS sequence"/>
</dbReference>